<dbReference type="Gramene" id="TraesLDM3B03G01548100.1">
    <property type="protein sequence ID" value="TraesLDM3B03G01548100.1"/>
    <property type="gene ID" value="TraesLDM3B03G01548100"/>
</dbReference>
<dbReference type="AlphaFoldDB" id="A0A077RPL1"/>
<dbReference type="InterPro" id="IPR032675">
    <property type="entry name" value="LRR_dom_sf"/>
</dbReference>
<dbReference type="Pfam" id="PF23598">
    <property type="entry name" value="LRR_14"/>
    <property type="match status" value="1"/>
</dbReference>
<dbReference type="PANTHER" id="PTHR48061:SF8">
    <property type="entry name" value="LEUCINE-RICH REPEAT-CONTAINING N-TERMINAL PLANT-TYPE DOMAIN-CONTAINING PROTEIN"/>
    <property type="match status" value="1"/>
</dbReference>
<evidence type="ECO:0000256" key="6">
    <source>
        <dbReference type="ARBA" id="ARBA00022729"/>
    </source>
</evidence>
<organism evidence="15">
    <name type="scientific">Triticum aestivum</name>
    <name type="common">Wheat</name>
    <dbReference type="NCBI Taxonomy" id="4565"/>
    <lineage>
        <taxon>Eukaryota</taxon>
        <taxon>Viridiplantae</taxon>
        <taxon>Streptophyta</taxon>
        <taxon>Embryophyta</taxon>
        <taxon>Tracheophyta</taxon>
        <taxon>Spermatophyta</taxon>
        <taxon>Magnoliopsida</taxon>
        <taxon>Liliopsida</taxon>
        <taxon>Poales</taxon>
        <taxon>Poaceae</taxon>
        <taxon>BOP clade</taxon>
        <taxon>Pooideae</taxon>
        <taxon>Triticodae</taxon>
        <taxon>Triticeae</taxon>
        <taxon>Triticinae</taxon>
        <taxon>Triticum</taxon>
    </lineage>
</organism>
<evidence type="ECO:0000313" key="15">
    <source>
        <dbReference type="EMBL" id="CDM80749.1"/>
    </source>
</evidence>
<dbReference type="InterPro" id="IPR046956">
    <property type="entry name" value="RLP23-like"/>
</dbReference>
<accession>A0A077RPL1</accession>
<dbReference type="HOGENOM" id="CLU_000288_18_3_1"/>
<name>A0A077RPL1_WHEAT</name>
<sequence>MASIGWVLLLLLAVLPALATSGSDDDGNFTLRCHPDQAATLLQLKKSFLFFRYPNALQSWQDGTDCCLWEGVRCSNSSGHVTALELGGCGFYSQGLDPAIFKLTSLQQLDLSMNNFGPYNLPTNGFERLTSLTHLNLSYSVFRGQIPTGIGKLANLISLDLSTTTDDSAVYGYDANALDVISLPRLEEPNFEILVANLSSLRELYLEDEVDMSSSRDWCHALAKSLPHLRVLSLRECRLGGPICPSLSTLHSLNVINLQDNFNMPAAPFPEFFMDFLNLSVLQLGWTNIQGWFPRRTFKSKTLRVLDLSWNHNLSGHMPNFSNASSLETMMLDGTNFSFGKTGSFSNFKSLQTLSIDVNLAFMEHQSSPGIHMSLRHLELTLTDSTKDLGLILSSIGDLQNLASLELSGWNFSWTSFSSVAKLKNLKSLSIIDCYFTKPSLSAIGNLTNLDSLEIFAYDFLWPIPSAIGNLRSLKSLEFVNPYGFLGPIPSAIGNLRSLKSLEINAHGLLGPVPSSIGNLSSLIRLEISASEFSGPMPAAICNLSNLETLEIHSSGFSGPIPYAVGLLKKLTSLRLRECSFSGSIPNSVFNLTHLIELDLSFNLLSGEIPTYVFTIPTLQHLDIRFNQLSGSVQDFDATSSHLVSVDLSTNNLTGNIPKSFFQLRSLAYLDIGWNNLFGSVDLSSFWSFNQLQGQIPMPSRPVTILDYSNNSFSSVLPNFTLYLGQEFRISKNKISGHIPESVCDSTIRVLDLSFNNFSGQIPSCLIEDGYMSVLSLRENRFEGMLPTNIKDNCFLHTLDLNNNKIEGQLPRTLTKCLQLEFLDIGNNNMVGIFPSYLGVLSRLRVLVMRSNRFYGSMSGALHNGDKSGEYFSSLQILDVASNNFFGNLSPDWFEGLKSMMTELNSTGIQDTVTIYYKSIYRTFNKILTTLTVIDLSNNSFDGTIPRSVGRLISLHVLNMSGNAFTSDIPQEFGGMTQLESLDLSQNQLFGDIPEALTNLTFLGILNLSNNQLVGTIPRSGQFATFENSSFKGNLGLCGPPLSSPCGISPAPPSTAHADDSSHVDVVLFLFSGLGFGVGFAAAILMRWGRIGKWFVKSARALRT</sequence>
<dbReference type="InterPro" id="IPR055414">
    <property type="entry name" value="LRR_R13L4/SHOC2-like"/>
</dbReference>
<proteinExistence type="inferred from homology"/>
<evidence type="ECO:0000256" key="4">
    <source>
        <dbReference type="ARBA" id="ARBA00022614"/>
    </source>
</evidence>
<comment type="subcellular location">
    <subcellularLocation>
        <location evidence="1">Cell membrane</location>
        <topology evidence="1">Single-pass type I membrane protein</topology>
    </subcellularLocation>
</comment>
<dbReference type="GO" id="GO:0009791">
    <property type="term" value="P:post-embryonic development"/>
    <property type="evidence" value="ECO:0007669"/>
    <property type="project" value="UniProtKB-ARBA"/>
</dbReference>
<dbReference type="Gene3D" id="3.80.10.10">
    <property type="entry name" value="Ribonuclease Inhibitor"/>
    <property type="match status" value="4"/>
</dbReference>
<dbReference type="InterPro" id="IPR013210">
    <property type="entry name" value="LRR_N_plant-typ"/>
</dbReference>
<evidence type="ECO:0000256" key="1">
    <source>
        <dbReference type="ARBA" id="ARBA00004251"/>
    </source>
</evidence>
<dbReference type="SUPFAM" id="SSF52058">
    <property type="entry name" value="L domain-like"/>
    <property type="match status" value="3"/>
</dbReference>
<dbReference type="InterPro" id="IPR003591">
    <property type="entry name" value="Leu-rich_rpt_typical-subtyp"/>
</dbReference>
<dbReference type="PANTHER" id="PTHR48061">
    <property type="entry name" value="LEUCINE-RICH REPEAT RECEPTOR PROTEIN KINASE EMS1-LIKE-RELATED"/>
    <property type="match status" value="1"/>
</dbReference>
<keyword evidence="4" id="KW-0433">Leucine-rich repeat</keyword>
<dbReference type="Gramene" id="TraesNOR3B03G01569610.1">
    <property type="protein sequence ID" value="TraesNOR3B03G01569610.1"/>
    <property type="gene ID" value="TraesNOR3B03G01569610"/>
</dbReference>
<keyword evidence="5 11" id="KW-0812">Transmembrane</keyword>
<evidence type="ECO:0000259" key="14">
    <source>
        <dbReference type="Pfam" id="PF23598"/>
    </source>
</evidence>
<dbReference type="InterPro" id="IPR001611">
    <property type="entry name" value="Leu-rich_rpt"/>
</dbReference>
<evidence type="ECO:0000256" key="5">
    <source>
        <dbReference type="ARBA" id="ARBA00022692"/>
    </source>
</evidence>
<keyword evidence="7" id="KW-0677">Repeat</keyword>
<comment type="similarity">
    <text evidence="2">Belongs to the RLP family.</text>
</comment>
<evidence type="ECO:0000256" key="11">
    <source>
        <dbReference type="SAM" id="Phobius"/>
    </source>
</evidence>
<evidence type="ECO:0000256" key="10">
    <source>
        <dbReference type="ARBA" id="ARBA00023180"/>
    </source>
</evidence>
<evidence type="ECO:0000256" key="7">
    <source>
        <dbReference type="ARBA" id="ARBA00022737"/>
    </source>
</evidence>
<evidence type="ECO:0000256" key="3">
    <source>
        <dbReference type="ARBA" id="ARBA00022475"/>
    </source>
</evidence>
<evidence type="ECO:0000256" key="8">
    <source>
        <dbReference type="ARBA" id="ARBA00022989"/>
    </source>
</evidence>
<reference evidence="15" key="1">
    <citation type="journal article" date="2014" name="Science">
        <title>Structural and functional partitioning of bread wheat chromosome 3B.</title>
        <authorList>
            <person name="Choulet F."/>
            <person name="Alberti A."/>
            <person name="Theil S."/>
            <person name="Glover N."/>
            <person name="Barbe V."/>
            <person name="Daron J."/>
            <person name="Pingault L."/>
            <person name="Sourdille P."/>
            <person name="Couloux A."/>
            <person name="Paux E."/>
            <person name="Leroy P."/>
            <person name="Mangenot S."/>
            <person name="Guilhot N."/>
            <person name="Le Gouis J."/>
            <person name="Balfourier F."/>
            <person name="Alaux M."/>
            <person name="Jamilloux V."/>
            <person name="Poulain J."/>
            <person name="Durand C."/>
            <person name="Bellec A."/>
            <person name="Gaspin C."/>
            <person name="Safar J."/>
            <person name="Dolezel J."/>
            <person name="Rogers J."/>
            <person name="Vandepoele K."/>
            <person name="Aury J.M."/>
            <person name="Mayer K."/>
            <person name="Berges H."/>
            <person name="Quesneville H."/>
            <person name="Wincker P."/>
            <person name="Feuillet C."/>
        </authorList>
    </citation>
    <scope>NUCLEOTIDE SEQUENCE</scope>
</reference>
<protein>
    <submittedName>
        <fullName evidence="15">Uncharacterized protein</fullName>
    </submittedName>
</protein>
<feature type="transmembrane region" description="Helical" evidence="11">
    <location>
        <begin position="1066"/>
        <end position="1088"/>
    </location>
</feature>
<dbReference type="GO" id="GO:0005886">
    <property type="term" value="C:plasma membrane"/>
    <property type="evidence" value="ECO:0007669"/>
    <property type="project" value="UniProtKB-SubCell"/>
</dbReference>
<evidence type="ECO:0000256" key="9">
    <source>
        <dbReference type="ARBA" id="ARBA00023136"/>
    </source>
</evidence>
<keyword evidence="6 12" id="KW-0732">Signal</keyword>
<keyword evidence="8 11" id="KW-1133">Transmembrane helix</keyword>
<evidence type="ECO:0000256" key="2">
    <source>
        <dbReference type="ARBA" id="ARBA00009592"/>
    </source>
</evidence>
<keyword evidence="10" id="KW-0325">Glycoprotein</keyword>
<dbReference type="Pfam" id="PF13855">
    <property type="entry name" value="LRR_8"/>
    <property type="match status" value="2"/>
</dbReference>
<dbReference type="Gramene" id="TraesSTA3B03G01540360.1">
    <property type="protein sequence ID" value="TraesSTA3B03G01540360.1"/>
    <property type="gene ID" value="TraesSTA3B03G01540360"/>
</dbReference>
<feature type="signal peptide" evidence="12">
    <location>
        <begin position="1"/>
        <end position="19"/>
    </location>
</feature>
<feature type="domain" description="Disease resistance R13L4/SHOC-2-like LRR" evidence="14">
    <location>
        <begin position="467"/>
        <end position="575"/>
    </location>
</feature>
<dbReference type="FunFam" id="3.80.10.10:FF:000233">
    <property type="entry name" value="Leucine-rich repeat receptor-like protein kinase TDR"/>
    <property type="match status" value="1"/>
</dbReference>
<dbReference type="Gramene" id="TraesMAC3B03G01547750.1">
    <property type="protein sequence ID" value="TraesMAC3B03G01547750.1"/>
    <property type="gene ID" value="TraesMAC3B03G01547750"/>
</dbReference>
<dbReference type="Pfam" id="PF00560">
    <property type="entry name" value="LRR_1"/>
    <property type="match status" value="4"/>
</dbReference>
<dbReference type="Pfam" id="PF08263">
    <property type="entry name" value="LRRNT_2"/>
    <property type="match status" value="1"/>
</dbReference>
<gene>
    <name evidence="15" type="ORF">TRAES_3BF030100040CFD_c1</name>
</gene>
<feature type="chain" id="PRO_5009743618" evidence="12">
    <location>
        <begin position="20"/>
        <end position="1104"/>
    </location>
</feature>
<feature type="domain" description="Leucine-rich repeat-containing N-terminal plant-type" evidence="13">
    <location>
        <begin position="34"/>
        <end position="75"/>
    </location>
</feature>
<keyword evidence="9 11" id="KW-0472">Membrane</keyword>
<dbReference type="FunFam" id="3.80.10.10:FF:000095">
    <property type="entry name" value="LRR receptor-like serine/threonine-protein kinase GSO1"/>
    <property type="match status" value="1"/>
</dbReference>
<evidence type="ECO:0000259" key="13">
    <source>
        <dbReference type="Pfam" id="PF08263"/>
    </source>
</evidence>
<dbReference type="SMART" id="SM00369">
    <property type="entry name" value="LRR_TYP"/>
    <property type="match status" value="8"/>
</dbReference>
<evidence type="ECO:0000256" key="12">
    <source>
        <dbReference type="SAM" id="SignalP"/>
    </source>
</evidence>
<dbReference type="Pfam" id="PF13516">
    <property type="entry name" value="LRR_6"/>
    <property type="match status" value="1"/>
</dbReference>
<keyword evidence="3" id="KW-1003">Cell membrane</keyword>
<dbReference type="EMBL" id="HG670306">
    <property type="protein sequence ID" value="CDM80749.1"/>
    <property type="molecule type" value="Genomic_DNA"/>
</dbReference>